<dbReference type="InterPro" id="IPR047928">
    <property type="entry name" value="Perm_prefix_1"/>
</dbReference>
<name>A0A5B9PFJ4_9BACT</name>
<dbReference type="NCBIfam" id="NF038403">
    <property type="entry name" value="perm_prefix_1"/>
    <property type="match status" value="1"/>
</dbReference>
<evidence type="ECO:0000313" key="4">
    <source>
        <dbReference type="Proteomes" id="UP000322214"/>
    </source>
</evidence>
<evidence type="ECO:0000256" key="1">
    <source>
        <dbReference type="SAM" id="MobiDB-lite"/>
    </source>
</evidence>
<dbReference type="KEGG" id="mff:MFFC18_51320"/>
<dbReference type="AlphaFoldDB" id="A0A5B9PFJ4"/>
<evidence type="ECO:0000256" key="2">
    <source>
        <dbReference type="SAM" id="Phobius"/>
    </source>
</evidence>
<dbReference type="Proteomes" id="UP000322214">
    <property type="component" value="Chromosome"/>
</dbReference>
<sequence>MSNDEFDTWLSLVGRLLGLSERQRTQISEELRDHLENRVADLMQNGMQRQTAVMKAVEEFGDAAVLAKNLQSVSLANRKRWMMRFMTLATACLFLVAVLTMAMWPENARFGSPSNSVAQEDGEADPFGNQGDVASAETNPFDDSATATASKRALPRRPAVKPSERTMSNNRIREKLKTPSDMIYESEPFGDVVAQLSGDLGVNIVVDQNLEGILDSDTEVSANLAGVRTSDGLRMMLRPVDATYSIRDGVLLIISTDDEHEPDYLSRHMIDVREILQLISVADANRIGKPISSSVNVPVVGGGGFGGGGGGVFCLAPQAPATTKESDKSKNQVVVQQVPVPVLTAEKLLTSTITNVVSSDAWEANGGGNCQLTCIGGVLVLRANERVADEVQDFIIDLTYQMKSR</sequence>
<accession>A0A5B9PFJ4</accession>
<feature type="transmembrane region" description="Helical" evidence="2">
    <location>
        <begin position="85"/>
        <end position="104"/>
    </location>
</feature>
<keyword evidence="2" id="KW-0472">Membrane</keyword>
<dbReference type="OrthoDB" id="291644at2"/>
<dbReference type="STRING" id="980251.GCA_001642875_03831"/>
<dbReference type="EMBL" id="CP042912">
    <property type="protein sequence ID" value="QEG25208.1"/>
    <property type="molecule type" value="Genomic_DNA"/>
</dbReference>
<keyword evidence="2" id="KW-0812">Transmembrane</keyword>
<feature type="region of interest" description="Disordered" evidence="1">
    <location>
        <begin position="112"/>
        <end position="170"/>
    </location>
</feature>
<dbReference type="RefSeq" id="WP_075085830.1">
    <property type="nucleotide sequence ID" value="NZ_CP042912.1"/>
</dbReference>
<proteinExistence type="predicted"/>
<evidence type="ECO:0000313" key="3">
    <source>
        <dbReference type="EMBL" id="QEG25208.1"/>
    </source>
</evidence>
<protein>
    <submittedName>
        <fullName evidence="3">Uncharacterized protein</fullName>
    </submittedName>
</protein>
<gene>
    <name evidence="3" type="ORF">MFFC18_51320</name>
</gene>
<reference evidence="3 4" key="1">
    <citation type="submission" date="2019-08" db="EMBL/GenBank/DDBJ databases">
        <title>Deep-cultivation of Planctomycetes and their phenomic and genomic characterization uncovers novel biology.</title>
        <authorList>
            <person name="Wiegand S."/>
            <person name="Jogler M."/>
            <person name="Boedeker C."/>
            <person name="Pinto D."/>
            <person name="Vollmers J."/>
            <person name="Rivas-Marin E."/>
            <person name="Kohn T."/>
            <person name="Peeters S.H."/>
            <person name="Heuer A."/>
            <person name="Rast P."/>
            <person name="Oberbeckmann S."/>
            <person name="Bunk B."/>
            <person name="Jeske O."/>
            <person name="Meyerdierks A."/>
            <person name="Storesund J.E."/>
            <person name="Kallscheuer N."/>
            <person name="Luecker S."/>
            <person name="Lage O.M."/>
            <person name="Pohl T."/>
            <person name="Merkel B.J."/>
            <person name="Hornburger P."/>
            <person name="Mueller R.-W."/>
            <person name="Bruemmer F."/>
            <person name="Labrenz M."/>
            <person name="Spormann A.M."/>
            <person name="Op den Camp H."/>
            <person name="Overmann J."/>
            <person name="Amann R."/>
            <person name="Jetten M.S.M."/>
            <person name="Mascher T."/>
            <person name="Medema M.H."/>
            <person name="Devos D.P."/>
            <person name="Kaster A.-K."/>
            <person name="Ovreas L."/>
            <person name="Rohde M."/>
            <person name="Galperin M.Y."/>
            <person name="Jogler C."/>
        </authorList>
    </citation>
    <scope>NUCLEOTIDE SEQUENCE [LARGE SCALE GENOMIC DNA]</scope>
    <source>
        <strain evidence="3 4">FC18</strain>
    </source>
</reference>
<keyword evidence="2" id="KW-1133">Transmembrane helix</keyword>
<organism evidence="3 4">
    <name type="scientific">Mariniblastus fucicola</name>
    <dbReference type="NCBI Taxonomy" id="980251"/>
    <lineage>
        <taxon>Bacteria</taxon>
        <taxon>Pseudomonadati</taxon>
        <taxon>Planctomycetota</taxon>
        <taxon>Planctomycetia</taxon>
        <taxon>Pirellulales</taxon>
        <taxon>Pirellulaceae</taxon>
        <taxon>Mariniblastus</taxon>
    </lineage>
</organism>
<keyword evidence="4" id="KW-1185">Reference proteome</keyword>